<protein>
    <submittedName>
        <fullName evidence="6">Ribosomal protein L11 methyltransferase</fullName>
    </submittedName>
</protein>
<dbReference type="InterPro" id="IPR050078">
    <property type="entry name" value="Ribosomal_L11_MeTrfase_PrmA"/>
</dbReference>
<dbReference type="SUPFAM" id="SSF53335">
    <property type="entry name" value="S-adenosyl-L-methionine-dependent methyltransferases"/>
    <property type="match status" value="1"/>
</dbReference>
<dbReference type="NCBIfam" id="NF001785">
    <property type="entry name" value="PRK00517.2-2"/>
    <property type="match status" value="1"/>
</dbReference>
<dbReference type="InterPro" id="IPR004498">
    <property type="entry name" value="Ribosomal_PrmA_MeTrfase"/>
</dbReference>
<evidence type="ECO:0000256" key="1">
    <source>
        <dbReference type="ARBA" id="ARBA00009741"/>
    </source>
</evidence>
<evidence type="ECO:0000256" key="2">
    <source>
        <dbReference type="ARBA" id="ARBA00022490"/>
    </source>
</evidence>
<keyword evidence="3 6" id="KW-0489">Methyltransferase</keyword>
<dbReference type="PANTHER" id="PTHR43648">
    <property type="entry name" value="ELECTRON TRANSFER FLAVOPROTEIN BETA SUBUNIT LYSINE METHYLTRANSFERASE"/>
    <property type="match status" value="1"/>
</dbReference>
<organism evidence="6 7">
    <name type="scientific">Prevotella corporis</name>
    <dbReference type="NCBI Taxonomy" id="28128"/>
    <lineage>
        <taxon>Bacteria</taxon>
        <taxon>Pseudomonadati</taxon>
        <taxon>Bacteroidota</taxon>
        <taxon>Bacteroidia</taxon>
        <taxon>Bacteroidales</taxon>
        <taxon>Prevotellaceae</taxon>
        <taxon>Prevotella</taxon>
    </lineage>
</organism>
<evidence type="ECO:0000313" key="7">
    <source>
        <dbReference type="Proteomes" id="UP000070533"/>
    </source>
</evidence>
<dbReference type="OrthoDB" id="9785995at2"/>
<proteinExistence type="inferred from homology"/>
<dbReference type="RefSeq" id="WP_025877360.1">
    <property type="nucleotide sequence ID" value="NZ_BAAAXP010000039.1"/>
</dbReference>
<dbReference type="GO" id="GO:0008276">
    <property type="term" value="F:protein methyltransferase activity"/>
    <property type="evidence" value="ECO:0007669"/>
    <property type="project" value="InterPro"/>
</dbReference>
<evidence type="ECO:0000313" key="6">
    <source>
        <dbReference type="EMBL" id="KXA42231.1"/>
    </source>
</evidence>
<sequence>MNYLELKFHLSPDSQIARELLIAIAGEAGCDSFVEENEFVTGYCMKESYNKELLLHGISNFPLPGTKILFDVSDVQDKNWNEEWENNGFKPIVIDDRCVVCNSNTPNPTSLIDSDSRDNHQPLIVRINPRQAFGSGAHETTQMIIGELLDMDLKNKDILDCGCGTGILGIVASMRGADNVYGYDIDEWSVRNAIDNAFLNNTKIKVKHGNCHIINQLNMMFDVIMANINRNILLEDMPIFKTALKDDGILILSGFYADDVPLLLEKAKTLKLCQNRLIENHKWCCLVLQPE</sequence>
<dbReference type="AlphaFoldDB" id="A0A133QH70"/>
<dbReference type="CDD" id="cd02440">
    <property type="entry name" value="AdoMet_MTases"/>
    <property type="match status" value="1"/>
</dbReference>
<dbReference type="PANTHER" id="PTHR43648:SF1">
    <property type="entry name" value="ELECTRON TRANSFER FLAVOPROTEIN BETA SUBUNIT LYSINE METHYLTRANSFERASE"/>
    <property type="match status" value="1"/>
</dbReference>
<keyword evidence="4 6" id="KW-0808">Transferase</keyword>
<keyword evidence="2" id="KW-0963">Cytoplasm</keyword>
<keyword evidence="5" id="KW-0949">S-adenosyl-L-methionine</keyword>
<gene>
    <name evidence="6" type="ORF">HMPREF3226_00733</name>
</gene>
<comment type="similarity">
    <text evidence="1">Belongs to the methyltransferase superfamily. PrmA family.</text>
</comment>
<keyword evidence="6" id="KW-0687">Ribonucleoprotein</keyword>
<dbReference type="PIRSF" id="PIRSF000401">
    <property type="entry name" value="RPL11_MTase"/>
    <property type="match status" value="1"/>
</dbReference>
<comment type="caution">
    <text evidence="6">The sequence shown here is derived from an EMBL/GenBank/DDBJ whole genome shotgun (WGS) entry which is preliminary data.</text>
</comment>
<evidence type="ECO:0000256" key="3">
    <source>
        <dbReference type="ARBA" id="ARBA00022603"/>
    </source>
</evidence>
<keyword evidence="7" id="KW-1185">Reference proteome</keyword>
<reference evidence="7" key="1">
    <citation type="submission" date="2016-01" db="EMBL/GenBank/DDBJ databases">
        <authorList>
            <person name="Mitreva M."/>
            <person name="Pepin K.H."/>
            <person name="Mihindukulasuriya K.A."/>
            <person name="Fulton R."/>
            <person name="Fronick C."/>
            <person name="O'Laughlin M."/>
            <person name="Miner T."/>
            <person name="Herter B."/>
            <person name="Rosa B.A."/>
            <person name="Cordes M."/>
            <person name="Tomlinson C."/>
            <person name="Wollam A."/>
            <person name="Palsikar V.B."/>
            <person name="Mardis E.R."/>
            <person name="Wilson R.K."/>
        </authorList>
    </citation>
    <scope>NUCLEOTIDE SEQUENCE [LARGE SCALE GENOMIC DNA]</scope>
    <source>
        <strain evidence="7">MJR7716</strain>
    </source>
</reference>
<accession>A0A133QH70</accession>
<dbReference type="EMBL" id="LRQG01000038">
    <property type="protein sequence ID" value="KXA42231.1"/>
    <property type="molecule type" value="Genomic_DNA"/>
</dbReference>
<dbReference type="Proteomes" id="UP000070533">
    <property type="component" value="Unassembled WGS sequence"/>
</dbReference>
<dbReference type="STRING" id="28128.HMPREF3226_00733"/>
<name>A0A133QH70_9BACT</name>
<evidence type="ECO:0000256" key="4">
    <source>
        <dbReference type="ARBA" id="ARBA00022679"/>
    </source>
</evidence>
<dbReference type="Gene3D" id="3.40.50.150">
    <property type="entry name" value="Vaccinia Virus protein VP39"/>
    <property type="match status" value="1"/>
</dbReference>
<dbReference type="GO" id="GO:0032259">
    <property type="term" value="P:methylation"/>
    <property type="evidence" value="ECO:0007669"/>
    <property type="project" value="UniProtKB-KW"/>
</dbReference>
<evidence type="ECO:0000256" key="5">
    <source>
        <dbReference type="ARBA" id="ARBA00022691"/>
    </source>
</evidence>
<dbReference type="GO" id="GO:0005840">
    <property type="term" value="C:ribosome"/>
    <property type="evidence" value="ECO:0007669"/>
    <property type="project" value="UniProtKB-KW"/>
</dbReference>
<dbReference type="InterPro" id="IPR029063">
    <property type="entry name" value="SAM-dependent_MTases_sf"/>
</dbReference>
<keyword evidence="6" id="KW-0689">Ribosomal protein</keyword>
<dbReference type="Pfam" id="PF06325">
    <property type="entry name" value="PrmA"/>
    <property type="match status" value="1"/>
</dbReference>